<sequence>MMEDCMKICSYSAHKCSTNKSRTGKLWLKYLNPVLMLNFIRAEKKGNWKLHIPTTSQMMSLFHTAGHIYIHCAWIDMNIEQLLMRSMKYLGGLRRGRGLNEDNLMRWILCPPVVSEIATEVEDFAGSTSSCDLAVTKGKESM</sequence>
<proteinExistence type="predicted"/>
<reference evidence="1 2" key="1">
    <citation type="submission" date="2023-02" db="EMBL/GenBank/DDBJ databases">
        <title>LHISI_Scaffold_Assembly.</title>
        <authorList>
            <person name="Stuart O.P."/>
            <person name="Cleave R."/>
            <person name="Magrath M.J.L."/>
            <person name="Mikheyev A.S."/>
        </authorList>
    </citation>
    <scope>NUCLEOTIDE SEQUENCE [LARGE SCALE GENOMIC DNA]</scope>
    <source>
        <strain evidence="1">Daus_M_001</strain>
        <tissue evidence="1">Leg muscle</tissue>
    </source>
</reference>
<evidence type="ECO:0000313" key="2">
    <source>
        <dbReference type="Proteomes" id="UP001159363"/>
    </source>
</evidence>
<dbReference type="EMBL" id="JARBHB010000001">
    <property type="protein sequence ID" value="KAJ8896563.1"/>
    <property type="molecule type" value="Genomic_DNA"/>
</dbReference>
<evidence type="ECO:0000313" key="1">
    <source>
        <dbReference type="EMBL" id="KAJ8896563.1"/>
    </source>
</evidence>
<dbReference type="Proteomes" id="UP001159363">
    <property type="component" value="Chromosome 1"/>
</dbReference>
<keyword evidence="2" id="KW-1185">Reference proteome</keyword>
<protein>
    <submittedName>
        <fullName evidence="1">Uncharacterized protein</fullName>
    </submittedName>
</protein>
<accession>A0ABQ9IIP0</accession>
<gene>
    <name evidence="1" type="ORF">PR048_001907</name>
</gene>
<name>A0ABQ9IIP0_9NEOP</name>
<comment type="caution">
    <text evidence="1">The sequence shown here is derived from an EMBL/GenBank/DDBJ whole genome shotgun (WGS) entry which is preliminary data.</text>
</comment>
<organism evidence="1 2">
    <name type="scientific">Dryococelus australis</name>
    <dbReference type="NCBI Taxonomy" id="614101"/>
    <lineage>
        <taxon>Eukaryota</taxon>
        <taxon>Metazoa</taxon>
        <taxon>Ecdysozoa</taxon>
        <taxon>Arthropoda</taxon>
        <taxon>Hexapoda</taxon>
        <taxon>Insecta</taxon>
        <taxon>Pterygota</taxon>
        <taxon>Neoptera</taxon>
        <taxon>Polyneoptera</taxon>
        <taxon>Phasmatodea</taxon>
        <taxon>Verophasmatodea</taxon>
        <taxon>Anareolatae</taxon>
        <taxon>Phasmatidae</taxon>
        <taxon>Eurycanthinae</taxon>
        <taxon>Dryococelus</taxon>
    </lineage>
</organism>